<dbReference type="CDD" id="cd21373">
    <property type="entry name" value="cwf21_SRRM2-like"/>
    <property type="match status" value="1"/>
</dbReference>
<feature type="compositionally biased region" description="Basic residues" evidence="7">
    <location>
        <begin position="380"/>
        <end position="392"/>
    </location>
</feature>
<dbReference type="Pfam" id="PF15230">
    <property type="entry name" value="SRRM_C"/>
    <property type="match status" value="1"/>
</dbReference>
<feature type="compositionally biased region" description="Basic residues" evidence="7">
    <location>
        <begin position="463"/>
        <end position="472"/>
    </location>
</feature>
<dbReference type="EMBL" id="GDAI01000868">
    <property type="protein sequence ID" value="JAI16735.1"/>
    <property type="molecule type" value="mRNA"/>
</dbReference>
<feature type="compositionally biased region" description="Basic and acidic residues" evidence="7">
    <location>
        <begin position="793"/>
        <end position="808"/>
    </location>
</feature>
<reference evidence="9" key="1">
    <citation type="journal article" date="2015" name="Insect Biochem. Mol. Biol.">
        <title>An insight into the sialome of the horse fly, Tabanus bromius.</title>
        <authorList>
            <person name="Ribeiro J.M."/>
            <person name="Kazimirova M."/>
            <person name="Takac P."/>
            <person name="Andersen J.F."/>
            <person name="Francischetti I.M."/>
        </authorList>
    </citation>
    <scope>NUCLEOTIDE SEQUENCE</scope>
</reference>
<name>A0A0K8TS33_TABBR</name>
<feature type="compositionally biased region" description="Basic and acidic residues" evidence="7">
    <location>
        <begin position="473"/>
        <end position="484"/>
    </location>
</feature>
<feature type="compositionally biased region" description="Basic and acidic residues" evidence="7">
    <location>
        <begin position="520"/>
        <end position="542"/>
    </location>
</feature>
<organism evidence="9">
    <name type="scientific">Tabanus bromius</name>
    <name type="common">Band-eyed brown horse fly</name>
    <dbReference type="NCBI Taxonomy" id="304241"/>
    <lineage>
        <taxon>Eukaryota</taxon>
        <taxon>Metazoa</taxon>
        <taxon>Ecdysozoa</taxon>
        <taxon>Arthropoda</taxon>
        <taxon>Hexapoda</taxon>
        <taxon>Insecta</taxon>
        <taxon>Pterygota</taxon>
        <taxon>Neoptera</taxon>
        <taxon>Endopterygota</taxon>
        <taxon>Diptera</taxon>
        <taxon>Brachycera</taxon>
        <taxon>Tabanomorpha</taxon>
        <taxon>Tabanoidea</taxon>
        <taxon>Tabanidae</taxon>
        <taxon>Tabanus</taxon>
    </lineage>
</organism>
<feature type="compositionally biased region" description="Basic and acidic residues" evidence="7">
    <location>
        <begin position="441"/>
        <end position="462"/>
    </location>
</feature>
<dbReference type="InterPro" id="IPR029360">
    <property type="entry name" value="SRRM_C"/>
</dbReference>
<feature type="compositionally biased region" description="Basic and acidic residues" evidence="7">
    <location>
        <begin position="315"/>
        <end position="353"/>
    </location>
</feature>
<feature type="compositionally biased region" description="Polar residues" evidence="7">
    <location>
        <begin position="580"/>
        <end position="590"/>
    </location>
</feature>
<dbReference type="AlphaFoldDB" id="A0A0K8TS33"/>
<feature type="compositionally biased region" description="Basic residues" evidence="7">
    <location>
        <begin position="226"/>
        <end position="246"/>
    </location>
</feature>
<feature type="compositionally biased region" description="Basic residues" evidence="7">
    <location>
        <begin position="272"/>
        <end position="291"/>
    </location>
</feature>
<evidence type="ECO:0000256" key="4">
    <source>
        <dbReference type="ARBA" id="ARBA00022728"/>
    </source>
</evidence>
<feature type="compositionally biased region" description="Low complexity" evidence="7">
    <location>
        <begin position="941"/>
        <end position="996"/>
    </location>
</feature>
<dbReference type="InterPro" id="IPR051372">
    <property type="entry name" value="CWC21"/>
</dbReference>
<dbReference type="Pfam" id="PF08312">
    <property type="entry name" value="cwf21"/>
    <property type="match status" value="1"/>
</dbReference>
<feature type="domain" description="CWF21" evidence="8">
    <location>
        <begin position="58"/>
        <end position="103"/>
    </location>
</feature>
<protein>
    <submittedName>
        <fullName evidence="9">Putative splicing coactivator srm160/300 subunit</fullName>
    </submittedName>
</protein>
<proteinExistence type="evidence at transcript level"/>
<keyword evidence="3" id="KW-0507">mRNA processing</keyword>
<dbReference type="SMART" id="SM01115">
    <property type="entry name" value="cwf21"/>
    <property type="match status" value="1"/>
</dbReference>
<feature type="compositionally biased region" description="Acidic residues" evidence="7">
    <location>
        <begin position="824"/>
        <end position="833"/>
    </location>
</feature>
<keyword evidence="5" id="KW-0508">mRNA splicing</keyword>
<feature type="region of interest" description="Disordered" evidence="7">
    <location>
        <begin position="434"/>
        <end position="489"/>
    </location>
</feature>
<accession>A0A0K8TS33</accession>
<dbReference type="GO" id="GO:0005681">
    <property type="term" value="C:spliceosomal complex"/>
    <property type="evidence" value="ECO:0007669"/>
    <property type="project" value="UniProtKB-KW"/>
</dbReference>
<evidence type="ECO:0000259" key="8">
    <source>
        <dbReference type="SMART" id="SM01115"/>
    </source>
</evidence>
<evidence type="ECO:0000256" key="6">
    <source>
        <dbReference type="ARBA" id="ARBA00023242"/>
    </source>
</evidence>
<evidence type="ECO:0000256" key="5">
    <source>
        <dbReference type="ARBA" id="ARBA00023187"/>
    </source>
</evidence>
<keyword evidence="4" id="KW-0747">Spliceosome</keyword>
<feature type="compositionally biased region" description="Basic and acidic residues" evidence="7">
    <location>
        <begin position="637"/>
        <end position="654"/>
    </location>
</feature>
<feature type="region of interest" description="Disordered" evidence="7">
    <location>
        <begin position="145"/>
        <end position="415"/>
    </location>
</feature>
<feature type="compositionally biased region" description="Polar residues" evidence="7">
    <location>
        <begin position="543"/>
        <end position="572"/>
    </location>
</feature>
<evidence type="ECO:0000256" key="7">
    <source>
        <dbReference type="SAM" id="MobiDB-lite"/>
    </source>
</evidence>
<feature type="region of interest" description="Disordered" evidence="7">
    <location>
        <begin position="508"/>
        <end position="841"/>
    </location>
</feature>
<feature type="compositionally biased region" description="Basic and acidic residues" evidence="7">
    <location>
        <begin position="189"/>
        <end position="208"/>
    </location>
</feature>
<evidence type="ECO:0000256" key="1">
    <source>
        <dbReference type="ARBA" id="ARBA00004123"/>
    </source>
</evidence>
<feature type="compositionally biased region" description="Basic and acidic residues" evidence="7">
    <location>
        <begin position="170"/>
        <end position="181"/>
    </location>
</feature>
<evidence type="ECO:0000256" key="3">
    <source>
        <dbReference type="ARBA" id="ARBA00022664"/>
    </source>
</evidence>
<feature type="region of interest" description="Disordered" evidence="7">
    <location>
        <begin position="909"/>
        <end position="1019"/>
    </location>
</feature>
<sequence>MYNGIGLQTARGSGTNGHVQRNWAFVRPGKKDNIAYKTEEDLSKLDASMNRPPNQEILDHERKRKIEVKCAEFEEILEKQGYTYQEIKAKVDSYRAKLMGQGKGELPKDEFGRIIVRETHQIAEAQQEKNAKLREAFGIPEYFVDGSSFDPDRKAKEEIAKSTSLQKELQSQKDFDKEKARQYALIRSPSKEKEVVEPIKGTTRVDEKRKKKKKLRDRSLSNERKKDKKKKSKKHKRDRSKKKKSKKEKEPDSCTSENESDDSDNTASGKDIKKKKKSKKEKKKKDRKRKTRDTSIESAVSDLERKRRRLASTRTSREREKRETCNRNRDNINYTKSDDSRKCLYNKNEDNVISKKVSSKLKNIVPEQKTQKHTSSLMHSNHKKRSARKKSRTPQERRSTTPKLHKGSYFATSGKSSLHVPSFEECEDLRQSYKKQQSKCARLDDKDKSLRSRISDRRESRSRSHSASRTNRRGLDKEPEKELLNEGYSKQQTTLIDKYSSEKTKYVTEYKNPFKRRNSRGGDAERRRKSRSPSEFKKRERSYSCSPNNPETKYHQSQVSSRRIQKPCSTLSPEPKISKTKLNSRSSPKNAPSDHKCSAKSSKPQLYRRSRSHDSSKNSKRKDKNSEKGSIHNVENSPKHLLDAKKQKKRDSNNEKTSYSPHLDKKRRNIPSSSQTSNIREKDLAKENSIWSHKKEEVKSPKRSKPHNEGTDYTKKDKCWTQSHKPIGPSSPKCQKSSDVKYDSSSSELSYSPARRNPERYRDILEQIGTEKTVFKSYQKNKTLSPPPPDIPVRQESKVSIHSKETKKMYHPPQPIVRLHSSTDSEDDSDADNEERKRNVDKFVDAVVNDKDEEQRLKEFELLEALKSDIAAKAKEKIKTIEKMASEINDPLPMISSITENVTADSISESMMSSLGPKNDAGRSLSNFPIGEKTTFRKSSRSSYSSSSRSSSGSSISRSDSSLSSRSCQSSGSESSSSSSRRSQSRSRTASRSPSIPRRRGSPSFLDRRRITSKSNYRR</sequence>
<comment type="subcellular location">
    <subcellularLocation>
        <location evidence="1">Nucleus</location>
    </subcellularLocation>
</comment>
<comment type="similarity">
    <text evidence="2">Belongs to the CWC21 family.</text>
</comment>
<keyword evidence="6" id="KW-0539">Nucleus</keyword>
<feature type="compositionally biased region" description="Basic and acidic residues" evidence="7">
    <location>
        <begin position="756"/>
        <end position="765"/>
    </location>
</feature>
<feature type="compositionally biased region" description="Basic and acidic residues" evidence="7">
    <location>
        <begin position="693"/>
        <end position="719"/>
    </location>
</feature>
<dbReference type="GO" id="GO:0008380">
    <property type="term" value="P:RNA splicing"/>
    <property type="evidence" value="ECO:0007669"/>
    <property type="project" value="UniProtKB-KW"/>
</dbReference>
<dbReference type="Gene3D" id="6.10.140.420">
    <property type="match status" value="1"/>
</dbReference>
<dbReference type="PANTHER" id="PTHR36562">
    <property type="entry name" value="SERINE/ARGININE REPETITIVE MATRIX 2"/>
    <property type="match status" value="1"/>
</dbReference>
<feature type="compositionally biased region" description="Basic and acidic residues" evidence="7">
    <location>
        <begin position="150"/>
        <end position="160"/>
    </location>
</feature>
<dbReference type="GO" id="GO:0006397">
    <property type="term" value="P:mRNA processing"/>
    <property type="evidence" value="ECO:0007669"/>
    <property type="project" value="UniProtKB-KW"/>
</dbReference>
<dbReference type="PANTHER" id="PTHR36562:SF5">
    <property type="entry name" value="SERINE_ARGININE REPETITIVE MATRIX 2"/>
    <property type="match status" value="1"/>
</dbReference>
<evidence type="ECO:0000256" key="2">
    <source>
        <dbReference type="ARBA" id="ARBA00005954"/>
    </source>
</evidence>
<evidence type="ECO:0000313" key="9">
    <source>
        <dbReference type="EMBL" id="JAI16735.1"/>
    </source>
</evidence>
<dbReference type="InterPro" id="IPR013170">
    <property type="entry name" value="mRNA_splic_Cwf21_dom"/>
</dbReference>
<feature type="compositionally biased region" description="Low complexity" evidence="7">
    <location>
        <begin position="743"/>
        <end position="752"/>
    </location>
</feature>